<protein>
    <recommendedName>
        <fullName evidence="2">histidine kinase</fullName>
        <ecNumber evidence="2">2.7.13.3</ecNumber>
    </recommendedName>
</protein>
<dbReference type="Proteomes" id="UP000742460">
    <property type="component" value="Unassembled WGS sequence"/>
</dbReference>
<evidence type="ECO:0000313" key="12">
    <source>
        <dbReference type="Proteomes" id="UP000742460"/>
    </source>
</evidence>
<dbReference type="SMART" id="SM00387">
    <property type="entry name" value="HATPase_c"/>
    <property type="match status" value="1"/>
</dbReference>
<dbReference type="GO" id="GO:0005524">
    <property type="term" value="F:ATP binding"/>
    <property type="evidence" value="ECO:0007669"/>
    <property type="project" value="UniProtKB-KW"/>
</dbReference>
<dbReference type="InterPro" id="IPR003594">
    <property type="entry name" value="HATPase_dom"/>
</dbReference>
<keyword evidence="4" id="KW-0808">Transferase</keyword>
<keyword evidence="7" id="KW-0067">ATP-binding</keyword>
<evidence type="ECO:0000256" key="9">
    <source>
        <dbReference type="SAM" id="Phobius"/>
    </source>
</evidence>
<feature type="transmembrane region" description="Helical" evidence="9">
    <location>
        <begin position="30"/>
        <end position="53"/>
    </location>
</feature>
<comment type="catalytic activity">
    <reaction evidence="1">
        <text>ATP + protein L-histidine = ADP + protein N-phospho-L-histidine.</text>
        <dbReference type="EC" id="2.7.13.3"/>
    </reaction>
</comment>
<keyword evidence="9" id="KW-0812">Transmembrane</keyword>
<dbReference type="SUPFAM" id="SSF55874">
    <property type="entry name" value="ATPase domain of HSP90 chaperone/DNA topoisomerase II/histidine kinase"/>
    <property type="match status" value="1"/>
</dbReference>
<dbReference type="InterPro" id="IPR036890">
    <property type="entry name" value="HATPase_C_sf"/>
</dbReference>
<feature type="domain" description="Histidine kinase/HSP90-like ATPase" evidence="10">
    <location>
        <begin position="349"/>
        <end position="439"/>
    </location>
</feature>
<dbReference type="CDD" id="cd16917">
    <property type="entry name" value="HATPase_UhpB-NarQ-NarX-like"/>
    <property type="match status" value="1"/>
</dbReference>
<dbReference type="Gene3D" id="3.30.565.10">
    <property type="entry name" value="Histidine kinase-like ATPase, C-terminal domain"/>
    <property type="match status" value="1"/>
</dbReference>
<keyword evidence="8" id="KW-0902">Two-component regulatory system</keyword>
<dbReference type="EMBL" id="DYUE01000152">
    <property type="protein sequence ID" value="HJG91374.1"/>
    <property type="molecule type" value="Genomic_DNA"/>
</dbReference>
<proteinExistence type="predicted"/>
<evidence type="ECO:0000256" key="7">
    <source>
        <dbReference type="ARBA" id="ARBA00022840"/>
    </source>
</evidence>
<evidence type="ECO:0000256" key="8">
    <source>
        <dbReference type="ARBA" id="ARBA00023012"/>
    </source>
</evidence>
<keyword evidence="9" id="KW-0472">Membrane</keyword>
<evidence type="ECO:0000256" key="6">
    <source>
        <dbReference type="ARBA" id="ARBA00022777"/>
    </source>
</evidence>
<dbReference type="Gene3D" id="1.20.5.1930">
    <property type="match status" value="1"/>
</dbReference>
<gene>
    <name evidence="11" type="ORF">K8V81_06575</name>
</gene>
<organism evidence="11 12">
    <name type="scientific">Brachybacterium massiliense</name>
    <dbReference type="NCBI Taxonomy" id="1755098"/>
    <lineage>
        <taxon>Bacteria</taxon>
        <taxon>Bacillati</taxon>
        <taxon>Actinomycetota</taxon>
        <taxon>Actinomycetes</taxon>
        <taxon>Micrococcales</taxon>
        <taxon>Dermabacteraceae</taxon>
        <taxon>Brachybacterium</taxon>
    </lineage>
</organism>
<dbReference type="InterPro" id="IPR011712">
    <property type="entry name" value="Sig_transdc_His_kin_sub3_dim/P"/>
</dbReference>
<name>A0A921SXB1_9MICO</name>
<dbReference type="GO" id="GO:0046983">
    <property type="term" value="F:protein dimerization activity"/>
    <property type="evidence" value="ECO:0007669"/>
    <property type="project" value="InterPro"/>
</dbReference>
<dbReference type="AlphaFoldDB" id="A0A921SXB1"/>
<dbReference type="Pfam" id="PF07730">
    <property type="entry name" value="HisKA_3"/>
    <property type="match status" value="1"/>
</dbReference>
<dbReference type="PANTHER" id="PTHR24421">
    <property type="entry name" value="NITRATE/NITRITE SENSOR PROTEIN NARX-RELATED"/>
    <property type="match status" value="1"/>
</dbReference>
<evidence type="ECO:0000256" key="4">
    <source>
        <dbReference type="ARBA" id="ARBA00022679"/>
    </source>
</evidence>
<accession>A0A921SXB1</accession>
<dbReference type="Pfam" id="PF02518">
    <property type="entry name" value="HATPase_c"/>
    <property type="match status" value="1"/>
</dbReference>
<evidence type="ECO:0000313" key="11">
    <source>
        <dbReference type="EMBL" id="HJG91374.1"/>
    </source>
</evidence>
<evidence type="ECO:0000256" key="1">
    <source>
        <dbReference type="ARBA" id="ARBA00000085"/>
    </source>
</evidence>
<dbReference type="InterPro" id="IPR025828">
    <property type="entry name" value="Put_sensor_dom"/>
</dbReference>
<evidence type="ECO:0000256" key="2">
    <source>
        <dbReference type="ARBA" id="ARBA00012438"/>
    </source>
</evidence>
<dbReference type="Pfam" id="PF13796">
    <property type="entry name" value="Sensor"/>
    <property type="match status" value="1"/>
</dbReference>
<dbReference type="InterPro" id="IPR050482">
    <property type="entry name" value="Sensor_HK_TwoCompSys"/>
</dbReference>
<keyword evidence="3" id="KW-0597">Phosphoprotein</keyword>
<dbReference type="EC" id="2.7.13.3" evidence="2"/>
<evidence type="ECO:0000256" key="5">
    <source>
        <dbReference type="ARBA" id="ARBA00022741"/>
    </source>
</evidence>
<dbReference type="GO" id="GO:0000155">
    <property type="term" value="F:phosphorelay sensor kinase activity"/>
    <property type="evidence" value="ECO:0007669"/>
    <property type="project" value="InterPro"/>
</dbReference>
<reference evidence="11" key="1">
    <citation type="journal article" date="2021" name="PeerJ">
        <title>Extensive microbial diversity within the chicken gut microbiome revealed by metagenomics and culture.</title>
        <authorList>
            <person name="Gilroy R."/>
            <person name="Ravi A."/>
            <person name="Getino M."/>
            <person name="Pursley I."/>
            <person name="Horton D.L."/>
            <person name="Alikhan N.F."/>
            <person name="Baker D."/>
            <person name="Gharbi K."/>
            <person name="Hall N."/>
            <person name="Watson M."/>
            <person name="Adriaenssens E.M."/>
            <person name="Foster-Nyarko E."/>
            <person name="Jarju S."/>
            <person name="Secka A."/>
            <person name="Antonio M."/>
            <person name="Oren A."/>
            <person name="Chaudhuri R.R."/>
            <person name="La Ragione R."/>
            <person name="Hildebrand F."/>
            <person name="Pallen M.J."/>
        </authorList>
    </citation>
    <scope>NUCLEOTIDE SEQUENCE</scope>
    <source>
        <strain evidence="11">ChiGjej5B5-22894</strain>
    </source>
</reference>
<keyword evidence="6" id="KW-0418">Kinase</keyword>
<sequence length="439" mass="46548">MTTMSMAQTLDSPPAQRWSVGRWAARIGRFLAYGLIALLLGAIGFSLVIALLSAGASTVVVWVGLPILVLGVLTARGFAMAERALQSSILGTELPTPDPKPVPSGAGWMRRLLHPLTDPQRWLDSLWVLVNFLLVLVTFPLALAWTVGSIAIIGGPAATLILEQVLPDSQNNGLGELLGVPAALELPVDIGLQVLAGLLFLLTVGPVVRGLTALHQGVARGLLSSRYEEQQRLARTEESRAAGRSAESTALRRLERDLHDGPQQRLVRASMDLARAEALAAKDPERAMTVLRETREQLGATLDDLRRLSRGIAPPILVDRGLTAALAELAAISPIPATVDSPELELPEHVEIGIYYVVSESLANAAKHSGAEQIHIEVDRIGDDARVRIDDDGRGGAELRTGGGLAGLAGRVASLEGRFTVDSPAGHGTRIEAVLPCAS</sequence>
<feature type="transmembrane region" description="Helical" evidence="9">
    <location>
        <begin position="126"/>
        <end position="153"/>
    </location>
</feature>
<dbReference type="PANTHER" id="PTHR24421:SF10">
    <property type="entry name" value="NITRATE_NITRITE SENSOR PROTEIN NARQ"/>
    <property type="match status" value="1"/>
</dbReference>
<evidence type="ECO:0000256" key="3">
    <source>
        <dbReference type="ARBA" id="ARBA00022553"/>
    </source>
</evidence>
<reference evidence="11" key="2">
    <citation type="submission" date="2021-09" db="EMBL/GenBank/DDBJ databases">
        <authorList>
            <person name="Gilroy R."/>
        </authorList>
    </citation>
    <scope>NUCLEOTIDE SEQUENCE</scope>
    <source>
        <strain evidence="11">ChiGjej5B5-22894</strain>
    </source>
</reference>
<keyword evidence="9" id="KW-1133">Transmembrane helix</keyword>
<evidence type="ECO:0000259" key="10">
    <source>
        <dbReference type="SMART" id="SM00387"/>
    </source>
</evidence>
<dbReference type="GO" id="GO:0016020">
    <property type="term" value="C:membrane"/>
    <property type="evidence" value="ECO:0007669"/>
    <property type="project" value="InterPro"/>
</dbReference>
<keyword evidence="5" id="KW-0547">Nucleotide-binding</keyword>
<comment type="caution">
    <text evidence="11">The sequence shown here is derived from an EMBL/GenBank/DDBJ whole genome shotgun (WGS) entry which is preliminary data.</text>
</comment>
<feature type="transmembrane region" description="Helical" evidence="9">
    <location>
        <begin position="59"/>
        <end position="79"/>
    </location>
</feature>